<dbReference type="AlphaFoldDB" id="A0A1I4HLC8"/>
<feature type="compositionally biased region" description="Polar residues" evidence="1">
    <location>
        <begin position="75"/>
        <end position="95"/>
    </location>
</feature>
<protein>
    <submittedName>
        <fullName evidence="2">Uncharacterized protein</fullName>
    </submittedName>
</protein>
<accession>A0A1I4HLC8</accession>
<gene>
    <name evidence="2" type="ORF">SAMN04244574_04278</name>
</gene>
<evidence type="ECO:0000256" key="1">
    <source>
        <dbReference type="SAM" id="MobiDB-lite"/>
    </source>
</evidence>
<evidence type="ECO:0000313" key="3">
    <source>
        <dbReference type="Proteomes" id="UP000199579"/>
    </source>
</evidence>
<dbReference type="EMBL" id="FOSX01000121">
    <property type="protein sequence ID" value="SFL42992.1"/>
    <property type="molecule type" value="Genomic_DNA"/>
</dbReference>
<organism evidence="2 3">
    <name type="scientific">Azotobacter beijerinckii</name>
    <dbReference type="NCBI Taxonomy" id="170623"/>
    <lineage>
        <taxon>Bacteria</taxon>
        <taxon>Pseudomonadati</taxon>
        <taxon>Pseudomonadota</taxon>
        <taxon>Gammaproteobacteria</taxon>
        <taxon>Pseudomonadales</taxon>
        <taxon>Pseudomonadaceae</taxon>
        <taxon>Azotobacter</taxon>
    </lineage>
</organism>
<evidence type="ECO:0000313" key="2">
    <source>
        <dbReference type="EMBL" id="SFL42992.1"/>
    </source>
</evidence>
<reference evidence="2 3" key="1">
    <citation type="submission" date="2016-10" db="EMBL/GenBank/DDBJ databases">
        <authorList>
            <person name="de Groot N.N."/>
        </authorList>
    </citation>
    <scope>NUCLEOTIDE SEQUENCE [LARGE SCALE GENOMIC DNA]</scope>
    <source>
        <strain evidence="2 3">DSM 381</strain>
    </source>
</reference>
<proteinExistence type="predicted"/>
<sequence>MVMGRITEAAQRVRGFEKMPMTTQIGLVLNEIEEARRMRIPLAFICEEMNAAGSVVTLDYLRRALSVVRKRLLDQDTQPAATTPSQSTPKQSPASRSEPGPKAAREEKAAKYMGNDNPLLRSLNKQP</sequence>
<feature type="region of interest" description="Disordered" evidence="1">
    <location>
        <begin position="73"/>
        <end position="127"/>
    </location>
</feature>
<dbReference type="Proteomes" id="UP000199579">
    <property type="component" value="Unassembled WGS sequence"/>
</dbReference>
<name>A0A1I4HLC8_9GAMM</name>